<dbReference type="EMBL" id="VWXL01000078">
    <property type="protein sequence ID" value="MVB11993.1"/>
    <property type="molecule type" value="Genomic_DNA"/>
</dbReference>
<evidence type="ECO:0000313" key="2">
    <source>
        <dbReference type="Proteomes" id="UP000469440"/>
    </source>
</evidence>
<keyword evidence="2" id="KW-1185">Reference proteome</keyword>
<name>A0A6N8I3A1_9FIRM</name>
<comment type="caution">
    <text evidence="1">The sequence shown here is derived from an EMBL/GenBank/DDBJ whole genome shotgun (WGS) entry which is preliminary data.</text>
</comment>
<evidence type="ECO:0000313" key="1">
    <source>
        <dbReference type="EMBL" id="MVB11993.1"/>
    </source>
</evidence>
<dbReference type="InterPro" id="IPR029058">
    <property type="entry name" value="AB_hydrolase_fold"/>
</dbReference>
<proteinExistence type="predicted"/>
<dbReference type="Proteomes" id="UP000469440">
    <property type="component" value="Unassembled WGS sequence"/>
</dbReference>
<sequence length="162" mass="18290">MIRRLREFPIEAGGDISIKYLAGARSEGMNKLGIGVMRSMASMFDFVAIVLRYKGYTLSEKIKFAKGSSFSLKYLCDCMIKTDLTEQVPCLQVPVYIFQGRHDYQASYVVAKDFATALKAPIKGFYTFENSAHSPCFEEPEKMCNILRVDVLQNQVSLSDKI</sequence>
<dbReference type="Gene3D" id="3.40.50.1820">
    <property type="entry name" value="alpha/beta hydrolase"/>
    <property type="match status" value="1"/>
</dbReference>
<gene>
    <name evidence="1" type="ORF">CAFE_27220</name>
</gene>
<dbReference type="SUPFAM" id="SSF53474">
    <property type="entry name" value="alpha/beta-Hydrolases"/>
    <property type="match status" value="1"/>
</dbReference>
<reference evidence="1 2" key="1">
    <citation type="submission" date="2019-09" db="EMBL/GenBank/DDBJ databases">
        <title>Genome sequence of Clostridium sp. EA1.</title>
        <authorList>
            <person name="Poehlein A."/>
            <person name="Bengelsdorf F.R."/>
            <person name="Daniel R."/>
        </authorList>
    </citation>
    <scope>NUCLEOTIDE SEQUENCE [LARGE SCALE GENOMIC DNA]</scope>
    <source>
        <strain evidence="1 2">EA1</strain>
    </source>
</reference>
<organism evidence="1 2">
    <name type="scientific">Caproicibacter fermentans</name>
    <dbReference type="NCBI Taxonomy" id="2576756"/>
    <lineage>
        <taxon>Bacteria</taxon>
        <taxon>Bacillati</taxon>
        <taxon>Bacillota</taxon>
        <taxon>Clostridia</taxon>
        <taxon>Eubacteriales</taxon>
        <taxon>Acutalibacteraceae</taxon>
        <taxon>Caproicibacter</taxon>
    </lineage>
</organism>
<evidence type="ECO:0008006" key="3">
    <source>
        <dbReference type="Google" id="ProtNLM"/>
    </source>
</evidence>
<accession>A0A6N8I3A1</accession>
<protein>
    <recommendedName>
        <fullName evidence="3">Alpha/beta hydrolase</fullName>
    </recommendedName>
</protein>
<dbReference type="AlphaFoldDB" id="A0A6N8I3A1"/>